<sequence>MGVPGGHAQQNILHYLSRLHSKGSDDWLPTHGAAMRSVCPDFCAPIIRIEGMLAGPTYGDDKPTHRRQFYWPSRYTPDTDQEKHMNHPHAPVRLLAHESLPGITEALGNLDGWLMRDGAHWLVTRHEGTITIGKVDAHPSRVLADRATWTDPDPYTSGTYCSPLPEGALAISSRRAVTVYEADGTVRWEHRHRDRQHSPGASGACTPDPAGRVLLATMAGPLGADGLSTGDICRALDLATGEVLAEHLLPSFSAAYAFQQFPDARPEVLLTASMGQDGTLCLLVTRTDSGLGVRATGTATEACVGVGPEGALVIQDIGGRYLTRTQDGAAEVIIEAGDVLPDERVFVGCTPGFVDDKRILVVTAEEQWAEEGTHLLLDAHTLRPLAELTYPRTPGVTAVPLGDGTWLVRDDETVQRWTTA</sequence>
<dbReference type="InterPro" id="IPR011047">
    <property type="entry name" value="Quinoprotein_ADH-like_sf"/>
</dbReference>
<dbReference type="Gene3D" id="2.130.10.10">
    <property type="entry name" value="YVTN repeat-like/Quinoprotein amine dehydrogenase"/>
    <property type="match status" value="1"/>
</dbReference>
<dbReference type="Proteomes" id="UP000060513">
    <property type="component" value="Chromosome"/>
</dbReference>
<organism evidence="1">
    <name type="scientific">Streptomyces pristinaespiralis</name>
    <dbReference type="NCBI Taxonomy" id="38300"/>
    <lineage>
        <taxon>Bacteria</taxon>
        <taxon>Bacillati</taxon>
        <taxon>Actinomycetota</taxon>
        <taxon>Actinomycetes</taxon>
        <taxon>Kitasatosporales</taxon>
        <taxon>Streptomycetaceae</taxon>
        <taxon>Streptomyces</taxon>
    </lineage>
</organism>
<dbReference type="OrthoDB" id="4454357at2"/>
<dbReference type="InterPro" id="IPR015943">
    <property type="entry name" value="WD40/YVTN_repeat-like_dom_sf"/>
</dbReference>
<dbReference type="SUPFAM" id="SSF50998">
    <property type="entry name" value="Quinoprotein alcohol dehydrogenase-like"/>
    <property type="match status" value="1"/>
</dbReference>
<gene>
    <name evidence="1" type="ORF">SPRI_3008</name>
</gene>
<protein>
    <recommendedName>
        <fullName evidence="3">PQQ-binding-like beta-propeller repeat protein</fullName>
    </recommendedName>
</protein>
<dbReference type="RefSeq" id="WP_005313066.1">
    <property type="nucleotide sequence ID" value="NZ_CP011340.1"/>
</dbReference>
<name>A0A0M4DB97_STRPR</name>
<evidence type="ECO:0000313" key="2">
    <source>
        <dbReference type="Proteomes" id="UP000060513"/>
    </source>
</evidence>
<dbReference type="STRING" id="38300.SPRI_3008"/>
<reference evidence="1 2" key="1">
    <citation type="submission" date="2015-08" db="EMBL/GenBank/DDBJ databases">
        <title>Genome sequence of the pristinamycin over-producing bacterium Streptomyces pristinaespiralis HCCB10218.</title>
        <authorList>
            <person name="Tian J."/>
            <person name="Yang J."/>
            <person name="Li L."/>
            <person name="Ruan L."/>
            <person name="Wei W."/>
            <person name="Zheng G."/>
            <person name="Wei Z."/>
            <person name="Yang S."/>
            <person name="Ge M."/>
            <person name="Jiang W."/>
            <person name="Lu Y."/>
        </authorList>
    </citation>
    <scope>NUCLEOTIDE SEQUENCE [LARGE SCALE GENOMIC DNA]</scope>
    <source>
        <strain evidence="1 2">HCCB 10218</strain>
    </source>
</reference>
<dbReference type="KEGG" id="spri:SPRI_3008"/>
<accession>A0A0M4DB97</accession>
<dbReference type="PATRIC" id="fig|38300.4.peg.3166"/>
<evidence type="ECO:0008006" key="3">
    <source>
        <dbReference type="Google" id="ProtNLM"/>
    </source>
</evidence>
<evidence type="ECO:0000313" key="1">
    <source>
        <dbReference type="EMBL" id="ALC21314.1"/>
    </source>
</evidence>
<proteinExistence type="predicted"/>
<dbReference type="EMBL" id="CP011340">
    <property type="protein sequence ID" value="ALC21314.1"/>
    <property type="molecule type" value="Genomic_DNA"/>
</dbReference>
<dbReference type="AlphaFoldDB" id="A0A0M4DB97"/>